<evidence type="ECO:0000256" key="2">
    <source>
        <dbReference type="ARBA" id="ARBA00022884"/>
    </source>
</evidence>
<feature type="domain" description="CRISPR associated protein Cas6 C-terminal" evidence="4">
    <location>
        <begin position="105"/>
        <end position="220"/>
    </location>
</feature>
<evidence type="ECO:0000313" key="5">
    <source>
        <dbReference type="EMBL" id="KGE86940.1"/>
    </source>
</evidence>
<organism evidence="5 6">
    <name type="scientific">Phaeodactylibacter xiamenensis</name>
    <dbReference type="NCBI Taxonomy" id="1524460"/>
    <lineage>
        <taxon>Bacteria</taxon>
        <taxon>Pseudomonadati</taxon>
        <taxon>Bacteroidota</taxon>
        <taxon>Saprospiria</taxon>
        <taxon>Saprospirales</taxon>
        <taxon>Haliscomenobacteraceae</taxon>
        <taxon>Phaeodactylibacter</taxon>
    </lineage>
</organism>
<evidence type="ECO:0000256" key="1">
    <source>
        <dbReference type="ARBA" id="ARBA00005937"/>
    </source>
</evidence>
<evidence type="ECO:0000259" key="4">
    <source>
        <dbReference type="Pfam" id="PF01881"/>
    </source>
</evidence>
<dbReference type="Gene3D" id="3.30.70.1900">
    <property type="match status" value="1"/>
</dbReference>
<dbReference type="PANTHER" id="PTHR36984">
    <property type="entry name" value="CRISPR-ASSOCIATED ENDORIBONUCLEASE CAS6 1"/>
    <property type="match status" value="1"/>
</dbReference>
<dbReference type="OrthoDB" id="956004at2"/>
<evidence type="ECO:0000256" key="3">
    <source>
        <dbReference type="ARBA" id="ARBA00023118"/>
    </source>
</evidence>
<evidence type="ECO:0000313" key="6">
    <source>
        <dbReference type="Proteomes" id="UP000029736"/>
    </source>
</evidence>
<dbReference type="STRING" id="1524460.IX84_18005"/>
<dbReference type="RefSeq" id="WP_044223519.1">
    <property type="nucleotide sequence ID" value="NZ_JBKAGJ010000009.1"/>
</dbReference>
<sequence>MRIYLKLTPNTEIVPFNYQRALVGAFHKWLGENELHDEISLYSLSWLYGGKMRRDKKGYDFRNGAEFFISSPLEGLHKSAVSGLFKDEKIQWGMRVEEVRMRTTPDFGERQRFIAQSPIFIKKRREEDNGQQFVFPGDEDANALMTATLQKKLERAGLASNATVAFDPEYQNPKTKKITFNKIDLIGTFCPVIVEGDPEAVRFAWDVGAGHSTGIGFGALR</sequence>
<protein>
    <recommendedName>
        <fullName evidence="4">CRISPR associated protein Cas6 C-terminal domain-containing protein</fullName>
    </recommendedName>
</protein>
<comment type="similarity">
    <text evidence="1">Belongs to the CRISPR-associated protein Cas6/Cse3/CasE family.</text>
</comment>
<dbReference type="CDD" id="cd21140">
    <property type="entry name" value="Cas6_I-like"/>
    <property type="match status" value="1"/>
</dbReference>
<dbReference type="InterPro" id="IPR045747">
    <property type="entry name" value="CRISPR-assoc_prot_Cas6_N_sf"/>
</dbReference>
<dbReference type="Pfam" id="PF01881">
    <property type="entry name" value="Cas_Cas6_C"/>
    <property type="match status" value="1"/>
</dbReference>
<dbReference type="GO" id="GO:0003723">
    <property type="term" value="F:RNA binding"/>
    <property type="evidence" value="ECO:0007669"/>
    <property type="project" value="UniProtKB-KW"/>
</dbReference>
<name>A0A098S489_9BACT</name>
<comment type="caution">
    <text evidence="5">The sequence shown here is derived from an EMBL/GenBank/DDBJ whole genome shotgun (WGS) entry which is preliminary data.</text>
</comment>
<dbReference type="Gene3D" id="3.30.70.1890">
    <property type="match status" value="1"/>
</dbReference>
<keyword evidence="6" id="KW-1185">Reference proteome</keyword>
<dbReference type="PANTHER" id="PTHR36984:SF1">
    <property type="entry name" value="CRISPR-ASSOCIATED ENDORIBONUCLEASE CAS6 1"/>
    <property type="match status" value="1"/>
</dbReference>
<proteinExistence type="inferred from homology"/>
<gene>
    <name evidence="5" type="ORF">IX84_18005</name>
</gene>
<dbReference type="InterPro" id="IPR010156">
    <property type="entry name" value="CRISPR-assoc_prot_Cas6"/>
</dbReference>
<reference evidence="5 6" key="1">
    <citation type="journal article" date="2014" name="Int. J. Syst. Evol. Microbiol.">
        <title>Phaeodactylibacter xiamenensis gen. nov., sp. nov., a member of the family Saprospiraceae isolated from the marine alga Phaeodactylum tricornutum.</title>
        <authorList>
            <person name="Chen Z.Jr."/>
            <person name="Lei X."/>
            <person name="Lai Q."/>
            <person name="Li Y."/>
            <person name="Zhang B."/>
            <person name="Zhang J."/>
            <person name="Zhang H."/>
            <person name="Yang L."/>
            <person name="Zheng W."/>
            <person name="Tian Y."/>
            <person name="Yu Z."/>
            <person name="Xu H.Jr."/>
            <person name="Zheng T."/>
        </authorList>
    </citation>
    <scope>NUCLEOTIDE SEQUENCE [LARGE SCALE GENOMIC DNA]</scope>
    <source>
        <strain evidence="5 6">KD52</strain>
    </source>
</reference>
<dbReference type="Proteomes" id="UP000029736">
    <property type="component" value="Unassembled WGS sequence"/>
</dbReference>
<dbReference type="GO" id="GO:0051607">
    <property type="term" value="P:defense response to virus"/>
    <property type="evidence" value="ECO:0007669"/>
    <property type="project" value="UniProtKB-KW"/>
</dbReference>
<dbReference type="AlphaFoldDB" id="A0A098S489"/>
<dbReference type="EMBL" id="JPOS01000039">
    <property type="protein sequence ID" value="KGE86940.1"/>
    <property type="molecule type" value="Genomic_DNA"/>
</dbReference>
<dbReference type="InterPro" id="IPR049435">
    <property type="entry name" value="Cas_Cas6_C"/>
</dbReference>
<keyword evidence="3" id="KW-0051">Antiviral defense</keyword>
<dbReference type="GO" id="GO:0016788">
    <property type="term" value="F:hydrolase activity, acting on ester bonds"/>
    <property type="evidence" value="ECO:0007669"/>
    <property type="project" value="InterPro"/>
</dbReference>
<accession>A0A098S489</accession>
<keyword evidence="2" id="KW-0694">RNA-binding</keyword>
<dbReference type="NCBIfam" id="TIGR01877">
    <property type="entry name" value="cas_cas6"/>
    <property type="match status" value="1"/>
</dbReference>